<accession>A0A6J4UM78</accession>
<protein>
    <submittedName>
        <fullName evidence="1">Uncharacterized protein</fullName>
    </submittedName>
</protein>
<dbReference type="EMBL" id="CADCWO010000011">
    <property type="protein sequence ID" value="CAA9554512.1"/>
    <property type="molecule type" value="Genomic_DNA"/>
</dbReference>
<name>A0A6J4UM78_9CYAN</name>
<reference evidence="1" key="1">
    <citation type="submission" date="2020-02" db="EMBL/GenBank/DDBJ databases">
        <authorList>
            <person name="Meier V. D."/>
        </authorList>
    </citation>
    <scope>NUCLEOTIDE SEQUENCE</scope>
    <source>
        <strain evidence="1">AVDCRST_MAG81</strain>
    </source>
</reference>
<dbReference type="AlphaFoldDB" id="A0A6J4UM78"/>
<evidence type="ECO:0000313" key="1">
    <source>
        <dbReference type="EMBL" id="CAA9554512.1"/>
    </source>
</evidence>
<organism evidence="1">
    <name type="scientific">uncultured Synechococcales cyanobacterium</name>
    <dbReference type="NCBI Taxonomy" id="1936017"/>
    <lineage>
        <taxon>Bacteria</taxon>
        <taxon>Bacillati</taxon>
        <taxon>Cyanobacteriota</taxon>
        <taxon>Cyanophyceae</taxon>
        <taxon>Synechococcales</taxon>
        <taxon>environmental samples</taxon>
    </lineage>
</organism>
<proteinExistence type="predicted"/>
<sequence length="48" mass="5255">MLASGKAELSTLLVSAKCNGTSFKNFELEQLRVAKTKIKSTRIGEKKV</sequence>
<gene>
    <name evidence="1" type="ORF">AVDCRST_MAG81-118</name>
</gene>